<reference evidence="18" key="1">
    <citation type="submission" date="2025-08" db="UniProtKB">
        <authorList>
            <consortium name="Ensembl"/>
        </authorList>
    </citation>
    <scope>IDENTIFICATION</scope>
</reference>
<dbReference type="GO" id="GO:0004386">
    <property type="term" value="F:helicase activity"/>
    <property type="evidence" value="ECO:0007669"/>
    <property type="project" value="UniProtKB-KW"/>
</dbReference>
<dbReference type="FunFam" id="3.40.50.300:FF:000863">
    <property type="entry name" value="DNA excision repair protein ERCC-6"/>
    <property type="match status" value="1"/>
</dbReference>
<feature type="compositionally biased region" description="Polar residues" evidence="15">
    <location>
        <begin position="41"/>
        <end position="53"/>
    </location>
</feature>
<evidence type="ECO:0000256" key="2">
    <source>
        <dbReference type="ARBA" id="ARBA00007025"/>
    </source>
</evidence>
<feature type="compositionally biased region" description="Basic and acidic residues" evidence="15">
    <location>
        <begin position="369"/>
        <end position="380"/>
    </location>
</feature>
<dbReference type="SMART" id="SM00490">
    <property type="entry name" value="HELICc"/>
    <property type="match status" value="1"/>
</dbReference>
<dbReference type="Proteomes" id="UP000694393">
    <property type="component" value="Unplaced"/>
</dbReference>
<dbReference type="Pfam" id="PF00176">
    <property type="entry name" value="SNF2-rel_dom"/>
    <property type="match status" value="1"/>
</dbReference>
<accession>A0A8C8STM2</accession>
<dbReference type="PROSITE" id="PS51194">
    <property type="entry name" value="HELICASE_CTER"/>
    <property type="match status" value="1"/>
</dbReference>
<reference evidence="18" key="2">
    <citation type="submission" date="2025-09" db="UniProtKB">
        <authorList>
            <consortium name="Ensembl"/>
        </authorList>
    </citation>
    <scope>IDENTIFICATION</scope>
</reference>
<dbReference type="GO" id="GO:0008094">
    <property type="term" value="F:ATP-dependent activity, acting on DNA"/>
    <property type="evidence" value="ECO:0007669"/>
    <property type="project" value="TreeGrafter"/>
</dbReference>
<keyword evidence="14" id="KW-0175">Coiled coil</keyword>
<evidence type="ECO:0000256" key="5">
    <source>
        <dbReference type="ARBA" id="ARBA00022801"/>
    </source>
</evidence>
<dbReference type="CDD" id="cd18793">
    <property type="entry name" value="SF2_C_SNF"/>
    <property type="match status" value="1"/>
</dbReference>
<dbReference type="CDD" id="cd22254">
    <property type="entry name" value="CSB_WHD"/>
    <property type="match status" value="1"/>
</dbReference>
<dbReference type="GO" id="GO:0005524">
    <property type="term" value="F:ATP binding"/>
    <property type="evidence" value="ECO:0007669"/>
    <property type="project" value="UniProtKB-KW"/>
</dbReference>
<dbReference type="Pfam" id="PF25875">
    <property type="entry name" value="WHD_Rad26_CSB"/>
    <property type="match status" value="1"/>
</dbReference>
<evidence type="ECO:0000256" key="4">
    <source>
        <dbReference type="ARBA" id="ARBA00022763"/>
    </source>
</evidence>
<evidence type="ECO:0000256" key="11">
    <source>
        <dbReference type="ARBA" id="ARBA00071998"/>
    </source>
</evidence>
<feature type="compositionally biased region" description="Acidic residues" evidence="15">
    <location>
        <begin position="343"/>
        <end position="368"/>
    </location>
</feature>
<feature type="compositionally biased region" description="Acidic residues" evidence="15">
    <location>
        <begin position="397"/>
        <end position="414"/>
    </location>
</feature>
<dbReference type="InterPro" id="IPR038718">
    <property type="entry name" value="SNF2-like_sf"/>
</dbReference>
<evidence type="ECO:0000256" key="15">
    <source>
        <dbReference type="SAM" id="MobiDB-lite"/>
    </source>
</evidence>
<dbReference type="Gene3D" id="3.40.50.300">
    <property type="entry name" value="P-loop containing nucleotide triphosphate hydrolases"/>
    <property type="match status" value="1"/>
</dbReference>
<keyword evidence="3" id="KW-0547">Nucleotide-binding</keyword>
<dbReference type="CDD" id="cd21397">
    <property type="entry name" value="cc_ERCC-6_N"/>
    <property type="match status" value="1"/>
</dbReference>
<evidence type="ECO:0000313" key="19">
    <source>
        <dbReference type="Proteomes" id="UP000694393"/>
    </source>
</evidence>
<dbReference type="InterPro" id="IPR014001">
    <property type="entry name" value="Helicase_ATP-bd"/>
</dbReference>
<organism evidence="18 19">
    <name type="scientific">Pelusios castaneus</name>
    <name type="common">West African mud turtle</name>
    <dbReference type="NCBI Taxonomy" id="367368"/>
    <lineage>
        <taxon>Eukaryota</taxon>
        <taxon>Metazoa</taxon>
        <taxon>Chordata</taxon>
        <taxon>Craniata</taxon>
        <taxon>Vertebrata</taxon>
        <taxon>Euteleostomi</taxon>
        <taxon>Archelosauria</taxon>
        <taxon>Testudinata</taxon>
        <taxon>Testudines</taxon>
        <taxon>Pleurodira</taxon>
        <taxon>Pelomedusidae</taxon>
        <taxon>Pelusios</taxon>
    </lineage>
</organism>
<dbReference type="PANTHER" id="PTHR45629:SF7">
    <property type="entry name" value="DNA EXCISION REPAIR PROTEIN ERCC-6-RELATED"/>
    <property type="match status" value="1"/>
</dbReference>
<dbReference type="SUPFAM" id="SSF52540">
    <property type="entry name" value="P-loop containing nucleoside triphosphate hydrolases"/>
    <property type="match status" value="2"/>
</dbReference>
<keyword evidence="9" id="KW-0234">DNA repair</keyword>
<protein>
    <recommendedName>
        <fullName evidence="11">DNA excision repair protein ERCC-6</fullName>
    </recommendedName>
    <alternativeName>
        <fullName evidence="12">ATP-dependent helicase ERCC6</fullName>
    </alternativeName>
    <alternativeName>
        <fullName evidence="13">Cockayne syndrome protein CSB</fullName>
    </alternativeName>
</protein>
<proteinExistence type="inferred from homology"/>
<keyword evidence="8" id="KW-0238">DNA-binding</keyword>
<evidence type="ECO:0000256" key="6">
    <source>
        <dbReference type="ARBA" id="ARBA00022806"/>
    </source>
</evidence>
<dbReference type="InterPro" id="IPR058951">
    <property type="entry name" value="WHD_Rad26_CSB-like"/>
</dbReference>
<feature type="compositionally biased region" description="Polar residues" evidence="15">
    <location>
        <begin position="1149"/>
        <end position="1166"/>
    </location>
</feature>
<evidence type="ECO:0000313" key="18">
    <source>
        <dbReference type="Ensembl" id="ENSPCEP00000026866.1"/>
    </source>
</evidence>
<feature type="region of interest" description="Disordered" evidence="15">
    <location>
        <begin position="41"/>
        <end position="64"/>
    </location>
</feature>
<evidence type="ECO:0000256" key="3">
    <source>
        <dbReference type="ARBA" id="ARBA00022741"/>
    </source>
</evidence>
<evidence type="ECO:0000259" key="17">
    <source>
        <dbReference type="PROSITE" id="PS51194"/>
    </source>
</evidence>
<evidence type="ECO:0000256" key="8">
    <source>
        <dbReference type="ARBA" id="ARBA00023125"/>
    </source>
</evidence>
<feature type="domain" description="Helicase C-terminal" evidence="17">
    <location>
        <begin position="816"/>
        <end position="975"/>
    </location>
</feature>
<keyword evidence="4" id="KW-0227">DNA damage</keyword>
<feature type="compositionally biased region" description="Polar residues" evidence="15">
    <location>
        <begin position="1061"/>
        <end position="1070"/>
    </location>
</feature>
<evidence type="ECO:0000256" key="9">
    <source>
        <dbReference type="ARBA" id="ARBA00023204"/>
    </source>
</evidence>
<comment type="similarity">
    <text evidence="2">Belongs to the SNF2/RAD54 helicase family.</text>
</comment>
<evidence type="ECO:0000256" key="13">
    <source>
        <dbReference type="ARBA" id="ARBA00079118"/>
    </source>
</evidence>
<keyword evidence="6" id="KW-0347">Helicase</keyword>
<keyword evidence="5" id="KW-0378">Hydrolase</keyword>
<dbReference type="InterPro" id="IPR049730">
    <property type="entry name" value="SNF2/RAD54-like_C"/>
</dbReference>
<feature type="region of interest" description="Disordered" evidence="15">
    <location>
        <begin position="1144"/>
        <end position="1169"/>
    </location>
</feature>
<feature type="region of interest" description="Disordered" evidence="15">
    <location>
        <begin position="989"/>
        <end position="1070"/>
    </location>
</feature>
<dbReference type="InterPro" id="IPR000330">
    <property type="entry name" value="SNF2_N"/>
</dbReference>
<dbReference type="InterPro" id="IPR059240">
    <property type="entry name" value="cc_ERCC-6_N"/>
</dbReference>
<dbReference type="Gene3D" id="3.40.50.10810">
    <property type="entry name" value="Tandem AAA-ATPase domain"/>
    <property type="match status" value="1"/>
</dbReference>
<keyword evidence="19" id="KW-1185">Reference proteome</keyword>
<evidence type="ECO:0000259" key="16">
    <source>
        <dbReference type="PROSITE" id="PS51192"/>
    </source>
</evidence>
<dbReference type="CDD" id="cd18000">
    <property type="entry name" value="DEXHc_ERCC6"/>
    <property type="match status" value="1"/>
</dbReference>
<name>A0A8C8STM2_9SAUR</name>
<feature type="domain" description="Helicase ATP-binding" evidence="16">
    <location>
        <begin position="491"/>
        <end position="667"/>
    </location>
</feature>
<evidence type="ECO:0000256" key="7">
    <source>
        <dbReference type="ARBA" id="ARBA00022840"/>
    </source>
</evidence>
<keyword evidence="10" id="KW-0539">Nucleus</keyword>
<dbReference type="InterPro" id="IPR050496">
    <property type="entry name" value="SNF2_RAD54_helicase_repair"/>
</dbReference>
<keyword evidence="7" id="KW-0067">ATP-binding</keyword>
<feature type="compositionally biased region" description="Polar residues" evidence="15">
    <location>
        <begin position="1040"/>
        <end position="1054"/>
    </location>
</feature>
<dbReference type="InterPro" id="IPR001650">
    <property type="entry name" value="Helicase_C-like"/>
</dbReference>
<dbReference type="Pfam" id="PF00271">
    <property type="entry name" value="Helicase_C"/>
    <property type="match status" value="1"/>
</dbReference>
<dbReference type="PANTHER" id="PTHR45629">
    <property type="entry name" value="SNF2/RAD54 FAMILY MEMBER"/>
    <property type="match status" value="1"/>
</dbReference>
<evidence type="ECO:0000256" key="1">
    <source>
        <dbReference type="ARBA" id="ARBA00004123"/>
    </source>
</evidence>
<dbReference type="PROSITE" id="PS51192">
    <property type="entry name" value="HELICASE_ATP_BIND_1"/>
    <property type="match status" value="1"/>
</dbReference>
<dbReference type="Ensembl" id="ENSPCET00000027762.1">
    <property type="protein sequence ID" value="ENSPCEP00000026866.1"/>
    <property type="gene ID" value="ENSPCEG00000020100.1"/>
</dbReference>
<dbReference type="GO" id="GO:0016787">
    <property type="term" value="F:hydrolase activity"/>
    <property type="evidence" value="ECO:0007669"/>
    <property type="project" value="UniProtKB-KW"/>
</dbReference>
<feature type="coiled-coil region" evidence="14">
    <location>
        <begin position="150"/>
        <end position="184"/>
    </location>
</feature>
<dbReference type="GO" id="GO:0006283">
    <property type="term" value="P:transcription-coupled nucleotide-excision repair"/>
    <property type="evidence" value="ECO:0007669"/>
    <property type="project" value="TreeGrafter"/>
</dbReference>
<sequence length="1471" mass="167092">MRREKEKVGCCAVLAGCDCCMLMPAFGRNSFPSEVTLIQSRPLQRARSPTRTGSAREAARPGPPLVHIDRQRIRAGPRAAELRALGVEVYEQEALERGVLQQVDEAVRGAQRAGAEAEYRAVLGDVRSCTTSLKQINAIIEQLTPQAATSKDINRKLDSVKRQKHNKEQQLKKIKAKQKRLEAVIEMNVLSLFAEPGPSSLGSMLMPVQETEWEELIRTGQMTPFGTKVPQKIEKKPRRLMLNEASDFEKYLEDQAKLSSERKRSSFQKRVKKKAQAKIIQCATPTLVGKGKKGKNRTLTKTDKRLKKHMKKLQNHALHIQFKIGMPKEKRLPEVKEKLRGEQEDDSEVSDYVPDEELFNPEEEEEEEAFFHADSSDYELKTLSGRRKHSEKGDLKEAEEDEDFFPSSEEEEENTVGNRRIKRCRDDGDEDCYKQRLRRWHKQRLKDKEEHQVVEEDSDESDAEFDEGFKVPGFLFKKLFKYQQTGVRWLWELHCQQAGGILGDEMGLGKTIQIIAFLAGLSYSKIRTRGSNYRFKGLGPTVIVCPTTVMHQWVKEFHTWWPPFRVAVLHETGSYTNKKVKLIREIAACHGILITSYSYIRLMQDNINNYDWHYVILDEGHKIRNPNAAITLACKQFRTPHRIILSGSPMQNNLKELWSLFDFVFPGKLGTLPVFMEQFSVPITMGGYANASPVQVKTAYKCACVLRDTINPYLLRRMKADVKMSLSLPDKNEQVLFCRLTAEQQQVYQNFIDSKEVYQILNGEMQVFSGLVALRKICNHPDLFSGGPKILKGVPDDELEEADQFGYWKRSGKMIVVESLLKIWHKQGHRVLLFSQSRQMLKILEVFLRDRNYSYLRMDGTTTVASRQPLIIRYNEDTSIFVFLLTTRVGGIGVNLTGADRVIIYDPDWNPSTDTQARERAWRIGQKKQVTVYRLLTAGTIEEKIYHRQIFKQFLTNRVLKDPKQRRFFKSNDLYELFTLTSPDGSHGTETSAIFAGTGSDVQAPKRQLKRKLEKPPDGASKSGQHLKKHNSPKYDKPSHSSSTEHLMNSSQAIESVGRTKGNSETFSQNSFVKGDTQASHNIDSLMKGEEKSLKTAEGSVFQAVLSNTWASQNMECSNPALIGEMDGAPSASIENGHGLKCETDRSQGKQNGKFQDEQFGNNPHKCTSKTKHGMDMLAFEGHRSNTKKPKHHKDARFEGERIPYLMKQKQYKKDNHEEDEEQKKNDDYVLEKLFKKSGVHSVMKHDAIMEASNPDYVLVEAEANRVAQNALRALKISRQQCLGAASGVPTWTGNNGLTGLKSRFGLKRNPSLLVPHSSSTSPGKKCKDAEIIRKEKVKKNICSVHFDGKIEAAESSSSALDSSSLLAKMRARNHLILPQRVENEGDDNLQASAPLPASTEHDELLVNVRNFIAFQARVDGEASTQEILQEFESKLSAAQSCVFRELLRNLCSFQRSPNGEGVWKLKPEFR</sequence>
<dbReference type="GO" id="GO:0005634">
    <property type="term" value="C:nucleus"/>
    <property type="evidence" value="ECO:0007669"/>
    <property type="project" value="UniProtKB-SubCell"/>
</dbReference>
<dbReference type="InterPro" id="IPR027417">
    <property type="entry name" value="P-loop_NTPase"/>
</dbReference>
<evidence type="ECO:0000256" key="12">
    <source>
        <dbReference type="ARBA" id="ARBA00076356"/>
    </source>
</evidence>
<evidence type="ECO:0000256" key="14">
    <source>
        <dbReference type="SAM" id="Coils"/>
    </source>
</evidence>
<feature type="region of interest" description="Disordered" evidence="15">
    <location>
        <begin position="338"/>
        <end position="418"/>
    </location>
</feature>
<dbReference type="SMART" id="SM00487">
    <property type="entry name" value="DEXDc"/>
    <property type="match status" value="1"/>
</dbReference>
<dbReference type="FunFam" id="3.40.50.10810:FF:000042">
    <property type="entry name" value="SNF2 family helicase-like protein"/>
    <property type="match status" value="1"/>
</dbReference>
<comment type="subcellular location">
    <subcellularLocation>
        <location evidence="1">Nucleus</location>
    </subcellularLocation>
</comment>
<evidence type="ECO:0000256" key="10">
    <source>
        <dbReference type="ARBA" id="ARBA00023242"/>
    </source>
</evidence>